<comment type="caution">
    <text evidence="3">The sequence shown here is derived from an EMBL/GenBank/DDBJ whole genome shotgun (WGS) entry which is preliminary data.</text>
</comment>
<dbReference type="InterPro" id="IPR045177">
    <property type="entry name" value="FDM1-5/IDN2"/>
</dbReference>
<organism evidence="3 4">
    <name type="scientific">Tetracentron sinense</name>
    <name type="common">Spur-leaf</name>
    <dbReference type="NCBI Taxonomy" id="13715"/>
    <lineage>
        <taxon>Eukaryota</taxon>
        <taxon>Viridiplantae</taxon>
        <taxon>Streptophyta</taxon>
        <taxon>Embryophyta</taxon>
        <taxon>Tracheophyta</taxon>
        <taxon>Spermatophyta</taxon>
        <taxon>Magnoliopsida</taxon>
        <taxon>Trochodendrales</taxon>
        <taxon>Trochodendraceae</taxon>
        <taxon>Tetracentron</taxon>
    </lineage>
</organism>
<evidence type="ECO:0000259" key="2">
    <source>
        <dbReference type="Pfam" id="PF03469"/>
    </source>
</evidence>
<dbReference type="Proteomes" id="UP000655225">
    <property type="component" value="Unassembled WGS sequence"/>
</dbReference>
<dbReference type="EMBL" id="JABCRI010001180">
    <property type="protein sequence ID" value="KAF8364866.1"/>
    <property type="molecule type" value="Genomic_DNA"/>
</dbReference>
<protein>
    <recommendedName>
        <fullName evidence="2">Factor of DNA methylation 1-5/IDN2 domain-containing protein</fullName>
    </recommendedName>
</protein>
<sequence>MCVGTSDEVRKELELCGEELEKREVQNKSERKKLIDEKKENAMKNNSLELATLEQNRADENVLRLAEDQKKEIEDLHKRIIQLEKQLDAKQALELEIERLKGTLNIMKHMGGDEDLEVKKKMEEMSEKLKDEERELEDLNQFLIVKERKSNDELQDVRKELISGLKEMSNCGLIGVKRMGALDNKPFLDASKRKYPSEEADEKALELCSLWEDHLRDPEWHPFKMINVGDKLQEIVDDEDEKLKALMNELGDEVCGAVKTALIETNEYNPIGRYVISELWNFKEERKATLKEGVAFMLKQWKTYKRN</sequence>
<proteinExistence type="predicted"/>
<keyword evidence="4" id="KW-1185">Reference proteome</keyword>
<evidence type="ECO:0000313" key="3">
    <source>
        <dbReference type="EMBL" id="KAF8364866.1"/>
    </source>
</evidence>
<dbReference type="PANTHER" id="PTHR21596:SF65">
    <property type="entry name" value="PROTEIN INVOLVED IN DE NOVO 2-RELATED"/>
    <property type="match status" value="1"/>
</dbReference>
<accession>A0A834Y943</accession>
<dbReference type="OrthoDB" id="1892195at2759"/>
<dbReference type="GO" id="GO:0080188">
    <property type="term" value="P:gene silencing by siRNA-directed DNA methylation"/>
    <property type="evidence" value="ECO:0007669"/>
    <property type="project" value="InterPro"/>
</dbReference>
<dbReference type="OMA" id="ALWITQE"/>
<evidence type="ECO:0000313" key="4">
    <source>
        <dbReference type="Proteomes" id="UP000655225"/>
    </source>
</evidence>
<dbReference type="PANTHER" id="PTHR21596">
    <property type="entry name" value="RIBONUCLEASE P SUBUNIT P38"/>
    <property type="match status" value="1"/>
</dbReference>
<dbReference type="Pfam" id="PF03469">
    <property type="entry name" value="XH"/>
    <property type="match status" value="1"/>
</dbReference>
<dbReference type="InterPro" id="IPR005379">
    <property type="entry name" value="FDM1-5/IDN2_XH"/>
</dbReference>
<name>A0A834Y943_TETSI</name>
<evidence type="ECO:0000256" key="1">
    <source>
        <dbReference type="SAM" id="Coils"/>
    </source>
</evidence>
<keyword evidence="1" id="KW-0175">Coiled coil</keyword>
<feature type="coiled-coil region" evidence="1">
    <location>
        <begin position="56"/>
        <end position="149"/>
    </location>
</feature>
<reference evidence="3 4" key="1">
    <citation type="submission" date="2020-04" db="EMBL/GenBank/DDBJ databases">
        <title>Plant Genome Project.</title>
        <authorList>
            <person name="Zhang R.-G."/>
        </authorList>
    </citation>
    <scope>NUCLEOTIDE SEQUENCE [LARGE SCALE GENOMIC DNA]</scope>
    <source>
        <strain evidence="3">YNK0</strain>
        <tissue evidence="3">Leaf</tissue>
    </source>
</reference>
<feature type="domain" description="Factor of DNA methylation 1-5/IDN2" evidence="2">
    <location>
        <begin position="177"/>
        <end position="306"/>
    </location>
</feature>
<gene>
    <name evidence="3" type="ORF">HHK36_033153</name>
</gene>
<dbReference type="AlphaFoldDB" id="A0A834Y943"/>